<evidence type="ECO:0000313" key="6">
    <source>
        <dbReference type="Proteomes" id="UP000695022"/>
    </source>
</evidence>
<dbReference type="GeneID" id="106813810"/>
<dbReference type="CDD" id="cd07782">
    <property type="entry name" value="ASKHA_NBD_FGGY_D-RBK"/>
    <property type="match status" value="1"/>
</dbReference>
<dbReference type="InterPro" id="IPR018485">
    <property type="entry name" value="FGGY_C"/>
</dbReference>
<dbReference type="PANTHER" id="PTHR43435">
    <property type="entry name" value="RIBULOKINASE"/>
    <property type="match status" value="1"/>
</dbReference>
<dbReference type="Gene3D" id="3.30.420.40">
    <property type="match status" value="1"/>
</dbReference>
<keyword evidence="2" id="KW-0808">Transferase</keyword>
<keyword evidence="3" id="KW-0418">Kinase</keyword>
<dbReference type="InterPro" id="IPR018484">
    <property type="entry name" value="FGGY_N"/>
</dbReference>
<dbReference type="PANTHER" id="PTHR43435:SF4">
    <property type="entry name" value="FGGY CARBOHYDRATE KINASE DOMAIN-CONTAINING PROTEIN"/>
    <property type="match status" value="1"/>
</dbReference>
<keyword evidence="6" id="KW-1185">Reference proteome</keyword>
<evidence type="ECO:0000259" key="4">
    <source>
        <dbReference type="Pfam" id="PF00370"/>
    </source>
</evidence>
<reference evidence="7" key="1">
    <citation type="submission" date="2025-08" db="UniProtKB">
        <authorList>
            <consortium name="RefSeq"/>
        </authorList>
    </citation>
    <scope>IDENTIFICATION</scope>
</reference>
<dbReference type="InterPro" id="IPR006003">
    <property type="entry name" value="FGGY_RbtK-like"/>
</dbReference>
<dbReference type="SUPFAM" id="SSF53067">
    <property type="entry name" value="Actin-like ATPase domain"/>
    <property type="match status" value="2"/>
</dbReference>
<dbReference type="InterPro" id="IPR043129">
    <property type="entry name" value="ATPase_NBD"/>
</dbReference>
<evidence type="ECO:0000256" key="3">
    <source>
        <dbReference type="ARBA" id="ARBA00022777"/>
    </source>
</evidence>
<dbReference type="Proteomes" id="UP000695022">
    <property type="component" value="Unplaced"/>
</dbReference>
<dbReference type="RefSeq" id="XP_014673523.1">
    <property type="nucleotide sequence ID" value="XM_014818037.1"/>
</dbReference>
<sequence>MDSSTAEASTAEMYIGVDVGTCSVRAGLFTRNGELVSMSSQPLRVNQPKADFSEQSSDEIWEGVCSVVKAVAAHTRDNTQIKGIGFDATCSLVVLDEDFLPVSVSPTGDAEWNVVMWMDHRAKDQAERINAGRHDVLRNVGGKMSLEMQPPKLMWLKECLHEQCWKKAKHFMDLPDFLTFKATGSTSRSLCSLVCKWGFQASEEGERFWDDSFWQEIGLHDLVTDNHDSIGSVALVRGRRVRGGRVRRRAGRASPPRGDARWLRRSSMRTRRGLGAVGCRRGRGATAVRAARCRSVPVICGTSACHMAISERPLFVPGVWGPFYAAMVPNYWLSEAGQSAAGKLLDHIIETHPAYAEVMSLKQSDDHAQVFLNRHLQGLSEARGLASMARLTAQLHVWPDFHGNRSPIADPNIRGMICGLTLDKSVDDLAILYLASMQALAYSTRSIIEALVKHGHDIQMVILCAGLSKNSLYCQVHADALEMSVVVPEASECVLLGAALLASCAAAAFASPREAMQSMTGSSTLVKPTLQDRRFHEKKYKVFTQMVKHQDEYKVTMAG</sequence>
<accession>A0ABM1EMV2</accession>
<feature type="domain" description="Carbohydrate kinase FGGY C-terminal" evidence="5">
    <location>
        <begin position="298"/>
        <end position="506"/>
    </location>
</feature>
<name>A0ABM1EMV2_PRICU</name>
<evidence type="ECO:0000256" key="1">
    <source>
        <dbReference type="ARBA" id="ARBA00009156"/>
    </source>
</evidence>
<dbReference type="InterPro" id="IPR000577">
    <property type="entry name" value="Carb_kinase_FGGY"/>
</dbReference>
<dbReference type="NCBIfam" id="TIGR01315">
    <property type="entry name" value="5C_CHO_kinase"/>
    <property type="match status" value="1"/>
</dbReference>
<organism evidence="6 7">
    <name type="scientific">Priapulus caudatus</name>
    <name type="common">Priapulid worm</name>
    <dbReference type="NCBI Taxonomy" id="37621"/>
    <lineage>
        <taxon>Eukaryota</taxon>
        <taxon>Metazoa</taxon>
        <taxon>Ecdysozoa</taxon>
        <taxon>Scalidophora</taxon>
        <taxon>Priapulida</taxon>
        <taxon>Priapulimorpha</taxon>
        <taxon>Priapulimorphida</taxon>
        <taxon>Priapulidae</taxon>
        <taxon>Priapulus</taxon>
    </lineage>
</organism>
<protein>
    <submittedName>
        <fullName evidence="7">FGGY carbohydrate kinase domain-containing protein-like</fullName>
    </submittedName>
</protein>
<proteinExistence type="inferred from homology"/>
<feature type="domain" description="Carbohydrate kinase FGGY N-terminal" evidence="4">
    <location>
        <begin position="13"/>
        <end position="185"/>
    </location>
</feature>
<dbReference type="Pfam" id="PF02782">
    <property type="entry name" value="FGGY_C"/>
    <property type="match status" value="1"/>
</dbReference>
<dbReference type="Gene3D" id="1.20.58.2240">
    <property type="match status" value="1"/>
</dbReference>
<evidence type="ECO:0000313" key="7">
    <source>
        <dbReference type="RefSeq" id="XP_014673523.1"/>
    </source>
</evidence>
<evidence type="ECO:0000256" key="2">
    <source>
        <dbReference type="ARBA" id="ARBA00022679"/>
    </source>
</evidence>
<comment type="similarity">
    <text evidence="1">Belongs to the FGGY kinase family.</text>
</comment>
<dbReference type="Pfam" id="PF00370">
    <property type="entry name" value="FGGY_N"/>
    <property type="match status" value="1"/>
</dbReference>
<dbReference type="PIRSF" id="PIRSF000538">
    <property type="entry name" value="GlpK"/>
    <property type="match status" value="1"/>
</dbReference>
<evidence type="ECO:0000259" key="5">
    <source>
        <dbReference type="Pfam" id="PF02782"/>
    </source>
</evidence>
<gene>
    <name evidence="7" type="primary">LOC106813810</name>
</gene>